<reference evidence="2" key="1">
    <citation type="submission" date="2020-10" db="EMBL/GenBank/DDBJ databases">
        <authorList>
            <person name="Kikuchi T."/>
        </authorList>
    </citation>
    <scope>NUCLEOTIDE SEQUENCE</scope>
    <source>
        <strain evidence="2">NKZ352</strain>
    </source>
</reference>
<evidence type="ECO:0000313" key="2">
    <source>
        <dbReference type="EMBL" id="CAD6199849.1"/>
    </source>
</evidence>
<dbReference type="EMBL" id="CAJGYM010000209">
    <property type="protein sequence ID" value="CAD6199849.1"/>
    <property type="molecule type" value="Genomic_DNA"/>
</dbReference>
<dbReference type="AlphaFoldDB" id="A0A8S1HVH1"/>
<evidence type="ECO:0000313" key="3">
    <source>
        <dbReference type="Proteomes" id="UP000835052"/>
    </source>
</evidence>
<keyword evidence="3" id="KW-1185">Reference proteome</keyword>
<proteinExistence type="predicted"/>
<protein>
    <submittedName>
        <fullName evidence="2">Uncharacterized protein</fullName>
    </submittedName>
</protein>
<evidence type="ECO:0000256" key="1">
    <source>
        <dbReference type="SAM" id="MobiDB-lite"/>
    </source>
</evidence>
<gene>
    <name evidence="2" type="ORF">CAUJ_LOCUS15748</name>
</gene>
<feature type="region of interest" description="Disordered" evidence="1">
    <location>
        <begin position="1"/>
        <end position="22"/>
    </location>
</feature>
<name>A0A8S1HVH1_9PELO</name>
<sequence>MMSTGKVENSGKKRRQQGFLDECRRSIKERRRRNRSIENWASVRANLIIDILQLDDFPPQARNRGLAAAKWVKSMMPDGSFFTDPF</sequence>
<dbReference type="Proteomes" id="UP000835052">
    <property type="component" value="Unassembled WGS sequence"/>
</dbReference>
<accession>A0A8S1HVH1</accession>
<comment type="caution">
    <text evidence="2">The sequence shown here is derived from an EMBL/GenBank/DDBJ whole genome shotgun (WGS) entry which is preliminary data.</text>
</comment>
<organism evidence="2 3">
    <name type="scientific">Caenorhabditis auriculariae</name>
    <dbReference type="NCBI Taxonomy" id="2777116"/>
    <lineage>
        <taxon>Eukaryota</taxon>
        <taxon>Metazoa</taxon>
        <taxon>Ecdysozoa</taxon>
        <taxon>Nematoda</taxon>
        <taxon>Chromadorea</taxon>
        <taxon>Rhabditida</taxon>
        <taxon>Rhabditina</taxon>
        <taxon>Rhabditomorpha</taxon>
        <taxon>Rhabditoidea</taxon>
        <taxon>Rhabditidae</taxon>
        <taxon>Peloderinae</taxon>
        <taxon>Caenorhabditis</taxon>
    </lineage>
</organism>